<evidence type="ECO:0000256" key="3">
    <source>
        <dbReference type="ARBA" id="ARBA00022989"/>
    </source>
</evidence>
<keyword evidence="3 5" id="KW-1133">Transmembrane helix</keyword>
<comment type="caution">
    <text evidence="7">The sequence shown here is derived from an EMBL/GenBank/DDBJ whole genome shotgun (WGS) entry which is preliminary data.</text>
</comment>
<feature type="domain" description="Integral membrane bound transporter" evidence="6">
    <location>
        <begin position="44"/>
        <end position="165"/>
    </location>
</feature>
<organism evidence="7 8">
    <name type="scientific">Parenemella sanctibonifatiensis</name>
    <dbReference type="NCBI Taxonomy" id="2016505"/>
    <lineage>
        <taxon>Bacteria</taxon>
        <taxon>Bacillati</taxon>
        <taxon>Actinomycetota</taxon>
        <taxon>Actinomycetes</taxon>
        <taxon>Propionibacteriales</taxon>
        <taxon>Propionibacteriaceae</taxon>
        <taxon>Parenemella</taxon>
    </lineage>
</organism>
<dbReference type="RefSeq" id="WP_094450008.1">
    <property type="nucleotide sequence ID" value="NZ_NMVI01000011.1"/>
</dbReference>
<feature type="transmembrane region" description="Helical" evidence="5">
    <location>
        <begin position="54"/>
        <end position="72"/>
    </location>
</feature>
<dbReference type="EMBL" id="NMVI01000011">
    <property type="protein sequence ID" value="OYN88793.1"/>
    <property type="molecule type" value="Genomic_DNA"/>
</dbReference>
<dbReference type="Proteomes" id="UP000216533">
    <property type="component" value="Unassembled WGS sequence"/>
</dbReference>
<sequence length="376" mass="41013">MPDTVDPWESLRDDLRLEPVADRLKRLRARMWLIVQAAAGAVLAWVFAKHVIGHELPFFAPITAMVCLGLTYENRVRRVIELAIGVAIGVFVGDAFVHLFGSSWWQIFVVCVVAMSLAVLFGAGQLLMMQAGIQGVIITTLVAGDGEALNRWIDAAVGGGVALLIAVLAPMRSTTQRPRQRIIALVGNLAMLLTETAQSLRIRDLDRARAALATARQLSAELDEVRESTLEAAAAASVAPLLAGSSRRDVDAIRRLLTPLDLAIRNARVLVRRAESSLDEYQYIPPSYIDMIAELANATAVIQERIVTQEPLASAREDLISLARRTTVRDPRAGLSAEVMRAQIRSIVVDLLVLSGMSLAQARRRVPPTREELDPG</sequence>
<evidence type="ECO:0000259" key="6">
    <source>
        <dbReference type="Pfam" id="PF13515"/>
    </source>
</evidence>
<feature type="transmembrane region" description="Helical" evidence="5">
    <location>
        <begin position="103"/>
        <end position="121"/>
    </location>
</feature>
<evidence type="ECO:0000313" key="7">
    <source>
        <dbReference type="EMBL" id="OYN88793.1"/>
    </source>
</evidence>
<evidence type="ECO:0000256" key="1">
    <source>
        <dbReference type="ARBA" id="ARBA00004141"/>
    </source>
</evidence>
<feature type="transmembrane region" description="Helical" evidence="5">
    <location>
        <begin position="152"/>
        <end position="171"/>
    </location>
</feature>
<gene>
    <name evidence="7" type="ORF">CGZ92_03560</name>
</gene>
<dbReference type="GO" id="GO:0016020">
    <property type="term" value="C:membrane"/>
    <property type="evidence" value="ECO:0007669"/>
    <property type="project" value="UniProtKB-SubCell"/>
</dbReference>
<keyword evidence="4 5" id="KW-0472">Membrane</keyword>
<dbReference type="Pfam" id="PF13515">
    <property type="entry name" value="FUSC_2"/>
    <property type="match status" value="1"/>
</dbReference>
<feature type="transmembrane region" description="Helical" evidence="5">
    <location>
        <begin position="79"/>
        <end position="97"/>
    </location>
</feature>
<evidence type="ECO:0000256" key="4">
    <source>
        <dbReference type="ARBA" id="ARBA00023136"/>
    </source>
</evidence>
<evidence type="ECO:0000313" key="8">
    <source>
        <dbReference type="Proteomes" id="UP000216533"/>
    </source>
</evidence>
<reference evidence="7 8" key="1">
    <citation type="submission" date="2017-07" db="EMBL/GenBank/DDBJ databases">
        <title>Draft whole genome sequences of clinical Proprionibacteriaceae strains.</title>
        <authorList>
            <person name="Bernier A.-M."/>
            <person name="Bernard K."/>
            <person name="Domingo M.-C."/>
        </authorList>
    </citation>
    <scope>NUCLEOTIDE SEQUENCE [LARGE SCALE GENOMIC DNA]</scope>
    <source>
        <strain evidence="7 8">NML 160184</strain>
    </source>
</reference>
<evidence type="ECO:0000256" key="5">
    <source>
        <dbReference type="SAM" id="Phobius"/>
    </source>
</evidence>
<evidence type="ECO:0000256" key="2">
    <source>
        <dbReference type="ARBA" id="ARBA00022692"/>
    </source>
</evidence>
<feature type="transmembrane region" description="Helical" evidence="5">
    <location>
        <begin position="31"/>
        <end position="48"/>
    </location>
</feature>
<proteinExistence type="predicted"/>
<keyword evidence="2 5" id="KW-0812">Transmembrane</keyword>
<dbReference type="AlphaFoldDB" id="A0A255EKX9"/>
<name>A0A255EKX9_9ACTN</name>
<dbReference type="InterPro" id="IPR049453">
    <property type="entry name" value="Memb_transporter_dom"/>
</dbReference>
<accession>A0A255EKX9</accession>
<protein>
    <submittedName>
        <fullName evidence="7">FUSC family protein</fullName>
    </submittedName>
</protein>
<comment type="subcellular location">
    <subcellularLocation>
        <location evidence="1">Membrane</location>
        <topology evidence="1">Multi-pass membrane protein</topology>
    </subcellularLocation>
</comment>